<accession>A0A0N7LA28</accession>
<feature type="compositionally biased region" description="Polar residues" evidence="1">
    <location>
        <begin position="138"/>
        <end position="153"/>
    </location>
</feature>
<dbReference type="InterPro" id="IPR036908">
    <property type="entry name" value="RlpA-like_sf"/>
</dbReference>
<feature type="compositionally biased region" description="Polar residues" evidence="1">
    <location>
        <begin position="294"/>
        <end position="308"/>
    </location>
</feature>
<dbReference type="AlphaFoldDB" id="A0A0N7LA28"/>
<name>A0A0N7LA28_9BASI</name>
<feature type="compositionally biased region" description="Acidic residues" evidence="1">
    <location>
        <begin position="154"/>
        <end position="169"/>
    </location>
</feature>
<feature type="chain" id="PRO_5006015192" evidence="2">
    <location>
        <begin position="23"/>
        <end position="308"/>
    </location>
</feature>
<feature type="compositionally biased region" description="Acidic residues" evidence="1">
    <location>
        <begin position="186"/>
        <end position="202"/>
    </location>
</feature>
<sequence length="308" mass="32164">MLARGTFMFLILAAWASQAILAAPILRRQDNGVNYAGPVTYAEFEGEESLQCGPTIGNTGRAVTDDQWLVGVPNVLIQQESACGRNVTIVINNKTRWGIVVDSKSSPGINLSPALFREFAPLNVGRIDNAVWYFSDNASQGTQPEAGSTPNQSEDPENTTDANTDDANEGEQRNDDVTENATEAGANDDEDEGSDEIEDANDTDAHAPGAGTATTTTTSDSNTAAHSTPEASSASSNSASSGSATASSAAHGHEHQGHQDTTTQGAEGTTDASDGHDTREEDTDADHTPDNHGDAQTQPAEATQMAIS</sequence>
<dbReference type="Proteomes" id="UP000054845">
    <property type="component" value="Unassembled WGS sequence"/>
</dbReference>
<protein>
    <submittedName>
        <fullName evidence="3">RlpA-like double-psi beta-barrel domain</fullName>
    </submittedName>
</protein>
<evidence type="ECO:0000256" key="2">
    <source>
        <dbReference type="SAM" id="SignalP"/>
    </source>
</evidence>
<dbReference type="SUPFAM" id="SSF50685">
    <property type="entry name" value="Barwin-like endoglucanases"/>
    <property type="match status" value="1"/>
</dbReference>
<feature type="compositionally biased region" description="Basic and acidic residues" evidence="1">
    <location>
        <begin position="273"/>
        <end position="293"/>
    </location>
</feature>
<feature type="compositionally biased region" description="Low complexity" evidence="1">
    <location>
        <begin position="206"/>
        <end position="250"/>
    </location>
</feature>
<dbReference type="CDD" id="cd22191">
    <property type="entry name" value="DPBB_RlpA_EXP_N-like"/>
    <property type="match status" value="1"/>
</dbReference>
<evidence type="ECO:0000313" key="3">
    <source>
        <dbReference type="EMBL" id="CEH15426.1"/>
    </source>
</evidence>
<dbReference type="OrthoDB" id="406505at2759"/>
<dbReference type="EMBL" id="CCYA01000264">
    <property type="protein sequence ID" value="CEH15426.1"/>
    <property type="molecule type" value="Genomic_DNA"/>
</dbReference>
<feature type="region of interest" description="Disordered" evidence="1">
    <location>
        <begin position="138"/>
        <end position="308"/>
    </location>
</feature>
<dbReference type="Gene3D" id="2.40.40.10">
    <property type="entry name" value="RlpA-like domain"/>
    <property type="match status" value="1"/>
</dbReference>
<evidence type="ECO:0000256" key="1">
    <source>
        <dbReference type="SAM" id="MobiDB-lite"/>
    </source>
</evidence>
<evidence type="ECO:0000313" key="4">
    <source>
        <dbReference type="Proteomes" id="UP000054845"/>
    </source>
</evidence>
<feature type="signal peptide" evidence="2">
    <location>
        <begin position="1"/>
        <end position="22"/>
    </location>
</feature>
<feature type="compositionally biased region" description="Polar residues" evidence="1">
    <location>
        <begin position="259"/>
        <end position="272"/>
    </location>
</feature>
<organism evidence="3 4">
    <name type="scientific">Ceraceosorus bombacis</name>
    <dbReference type="NCBI Taxonomy" id="401625"/>
    <lineage>
        <taxon>Eukaryota</taxon>
        <taxon>Fungi</taxon>
        <taxon>Dikarya</taxon>
        <taxon>Basidiomycota</taxon>
        <taxon>Ustilaginomycotina</taxon>
        <taxon>Exobasidiomycetes</taxon>
        <taxon>Ceraceosorales</taxon>
        <taxon>Ceraceosoraceae</taxon>
        <taxon>Ceraceosorus</taxon>
    </lineage>
</organism>
<reference evidence="4" key="1">
    <citation type="submission" date="2014-09" db="EMBL/GenBank/DDBJ databases">
        <authorList>
            <person name="Sharma Rahul"/>
            <person name="Thines Marco"/>
        </authorList>
    </citation>
    <scope>NUCLEOTIDE SEQUENCE [LARGE SCALE GENOMIC DNA]</scope>
</reference>
<keyword evidence="4" id="KW-1185">Reference proteome</keyword>
<keyword evidence="2" id="KW-0732">Signal</keyword>
<proteinExistence type="predicted"/>